<name>A0AAD6S4J0_9AGAR</name>
<feature type="domain" description="Integrase core" evidence="1">
    <location>
        <begin position="32"/>
        <end position="66"/>
    </location>
</feature>
<evidence type="ECO:0000313" key="2">
    <source>
        <dbReference type="EMBL" id="KAJ7020432.1"/>
    </source>
</evidence>
<dbReference type="Proteomes" id="UP001218188">
    <property type="component" value="Unassembled WGS sequence"/>
</dbReference>
<gene>
    <name evidence="2" type="ORF">C8F04DRAFT_879050</name>
</gene>
<feature type="non-terminal residue" evidence="2">
    <location>
        <position position="66"/>
    </location>
</feature>
<accession>A0AAD6S4J0</accession>
<dbReference type="PANTHER" id="PTHR46791:SF5">
    <property type="entry name" value="CLR5 DOMAIN-CONTAINING PROTEIN-RELATED"/>
    <property type="match status" value="1"/>
</dbReference>
<sequence length="66" mass="7842">LKVQKERVRKSLLRIDGLGQVLRKHTITRREYYSPRPNSVWHMDGHHKLIKWGIVIHGIADGYDRL</sequence>
<evidence type="ECO:0000313" key="3">
    <source>
        <dbReference type="Proteomes" id="UP001218188"/>
    </source>
</evidence>
<dbReference type="InterPro" id="IPR058913">
    <property type="entry name" value="Integrase_dom_put"/>
</dbReference>
<dbReference type="Pfam" id="PF24764">
    <property type="entry name" value="rva_4"/>
    <property type="match status" value="1"/>
</dbReference>
<dbReference type="AlphaFoldDB" id="A0AAD6S4J0"/>
<proteinExistence type="predicted"/>
<evidence type="ECO:0000259" key="1">
    <source>
        <dbReference type="Pfam" id="PF24764"/>
    </source>
</evidence>
<keyword evidence="3" id="KW-1185">Reference proteome</keyword>
<dbReference type="PANTHER" id="PTHR46791">
    <property type="entry name" value="EXPRESSED PROTEIN"/>
    <property type="match status" value="1"/>
</dbReference>
<dbReference type="EMBL" id="JARJCM010000263">
    <property type="protein sequence ID" value="KAJ7020432.1"/>
    <property type="molecule type" value="Genomic_DNA"/>
</dbReference>
<feature type="non-terminal residue" evidence="2">
    <location>
        <position position="1"/>
    </location>
</feature>
<reference evidence="2" key="1">
    <citation type="submission" date="2023-03" db="EMBL/GenBank/DDBJ databases">
        <title>Massive genome expansion in bonnet fungi (Mycena s.s.) driven by repeated elements and novel gene families across ecological guilds.</title>
        <authorList>
            <consortium name="Lawrence Berkeley National Laboratory"/>
            <person name="Harder C.B."/>
            <person name="Miyauchi S."/>
            <person name="Viragh M."/>
            <person name="Kuo A."/>
            <person name="Thoen E."/>
            <person name="Andreopoulos B."/>
            <person name="Lu D."/>
            <person name="Skrede I."/>
            <person name="Drula E."/>
            <person name="Henrissat B."/>
            <person name="Morin E."/>
            <person name="Kohler A."/>
            <person name="Barry K."/>
            <person name="LaButti K."/>
            <person name="Morin E."/>
            <person name="Salamov A."/>
            <person name="Lipzen A."/>
            <person name="Mereny Z."/>
            <person name="Hegedus B."/>
            <person name="Baldrian P."/>
            <person name="Stursova M."/>
            <person name="Weitz H."/>
            <person name="Taylor A."/>
            <person name="Grigoriev I.V."/>
            <person name="Nagy L.G."/>
            <person name="Martin F."/>
            <person name="Kauserud H."/>
        </authorList>
    </citation>
    <scope>NUCLEOTIDE SEQUENCE</scope>
    <source>
        <strain evidence="2">CBHHK200</strain>
    </source>
</reference>
<comment type="caution">
    <text evidence="2">The sequence shown here is derived from an EMBL/GenBank/DDBJ whole genome shotgun (WGS) entry which is preliminary data.</text>
</comment>
<protein>
    <recommendedName>
        <fullName evidence="1">Integrase core domain-containing protein</fullName>
    </recommendedName>
</protein>
<organism evidence="2 3">
    <name type="scientific">Mycena alexandri</name>
    <dbReference type="NCBI Taxonomy" id="1745969"/>
    <lineage>
        <taxon>Eukaryota</taxon>
        <taxon>Fungi</taxon>
        <taxon>Dikarya</taxon>
        <taxon>Basidiomycota</taxon>
        <taxon>Agaricomycotina</taxon>
        <taxon>Agaricomycetes</taxon>
        <taxon>Agaricomycetidae</taxon>
        <taxon>Agaricales</taxon>
        <taxon>Marasmiineae</taxon>
        <taxon>Mycenaceae</taxon>
        <taxon>Mycena</taxon>
    </lineage>
</organism>